<feature type="transmembrane region" description="Helical" evidence="6">
    <location>
        <begin position="320"/>
        <end position="340"/>
    </location>
</feature>
<protein>
    <submittedName>
        <fullName evidence="7">O-antigen/teichoic acid export membrane protein</fullName>
    </submittedName>
</protein>
<dbReference type="InterPro" id="IPR050833">
    <property type="entry name" value="Poly_Biosynth_Transport"/>
</dbReference>
<evidence type="ECO:0000313" key="8">
    <source>
        <dbReference type="Proteomes" id="UP000320235"/>
    </source>
</evidence>
<name>A0A543FJY7_9MICO</name>
<dbReference type="PANTHER" id="PTHR30250:SF11">
    <property type="entry name" value="O-ANTIGEN TRANSPORTER-RELATED"/>
    <property type="match status" value="1"/>
</dbReference>
<sequence length="474" mass="50652">MRVSRIAQFALGPIVAAAAGAITIPVVAWHYEAADVGRLNILQTTASLAMVLAFLGLDQAYVREYHEYRTKSAIFAASLVPPVALLILLTFVTAIWPGQISRLLFGVDEPMWAWGVLATIATTIAVRSLSLVVRMEERGLLFAVSQSVPKLALVAAVVLIGSLLPSTFAVLMVFFVSATMLALVPLAIGTWHTWTRARIDGESLGLMRRMLAYSVSLCLASLASVSLAAVGSFALRGRSTFEELGVYSVAVSVAGVATVIQSIFSIVWAPILYRRVSEGVHVELVEKVRDRGLAIVALAFAAVGTFSWTLDFILPNEYSSVIYLVIGTVAQPLLYTLSEITSAGIGVTRRTSFALVATVVALAAGIGLNLVLVPPLGASGSVIAAAMSFWLLFVMKTEASARIWYRYPRVRIHLLMGLAIVLAIVSIVISDEAGVVTVPAIWVTYGVIGLVACRRAWIGMLRRPAPDDPKGEAG</sequence>
<evidence type="ECO:0000256" key="4">
    <source>
        <dbReference type="ARBA" id="ARBA00022989"/>
    </source>
</evidence>
<accession>A0A543FJY7</accession>
<keyword evidence="2" id="KW-1003">Cell membrane</keyword>
<feature type="transmembrane region" description="Helical" evidence="6">
    <location>
        <begin position="378"/>
        <end position="398"/>
    </location>
</feature>
<dbReference type="PANTHER" id="PTHR30250">
    <property type="entry name" value="PST FAMILY PREDICTED COLANIC ACID TRANSPORTER"/>
    <property type="match status" value="1"/>
</dbReference>
<evidence type="ECO:0000256" key="2">
    <source>
        <dbReference type="ARBA" id="ARBA00022475"/>
    </source>
</evidence>
<dbReference type="RefSeq" id="WP_141892594.1">
    <property type="nucleotide sequence ID" value="NZ_BAABLH010000001.1"/>
</dbReference>
<keyword evidence="4 6" id="KW-1133">Transmembrane helix</keyword>
<keyword evidence="3 6" id="KW-0812">Transmembrane</keyword>
<comment type="caution">
    <text evidence="7">The sequence shown here is derived from an EMBL/GenBank/DDBJ whole genome shotgun (WGS) entry which is preliminary data.</text>
</comment>
<dbReference type="InterPro" id="IPR002797">
    <property type="entry name" value="Polysacc_synth"/>
</dbReference>
<feature type="transmembrane region" description="Helical" evidence="6">
    <location>
        <begin position="410"/>
        <end position="429"/>
    </location>
</feature>
<gene>
    <name evidence="7" type="ORF">FB391_0379</name>
</gene>
<feature type="transmembrane region" description="Helical" evidence="6">
    <location>
        <begin position="73"/>
        <end position="96"/>
    </location>
</feature>
<feature type="transmembrane region" description="Helical" evidence="6">
    <location>
        <begin position="293"/>
        <end position="314"/>
    </location>
</feature>
<feature type="transmembrane region" description="Helical" evidence="6">
    <location>
        <begin position="9"/>
        <end position="29"/>
    </location>
</feature>
<feature type="transmembrane region" description="Helical" evidence="6">
    <location>
        <begin position="111"/>
        <end position="133"/>
    </location>
</feature>
<feature type="transmembrane region" description="Helical" evidence="6">
    <location>
        <begin position="41"/>
        <end position="61"/>
    </location>
</feature>
<keyword evidence="5 6" id="KW-0472">Membrane</keyword>
<reference evidence="7 8" key="1">
    <citation type="submission" date="2019-06" db="EMBL/GenBank/DDBJ databases">
        <title>Sequencing the genomes of 1000 actinobacteria strains.</title>
        <authorList>
            <person name="Klenk H.-P."/>
        </authorList>
    </citation>
    <scope>NUCLEOTIDE SEQUENCE [LARGE SCALE GENOMIC DNA]</scope>
    <source>
        <strain evidence="7 8">DSM 105492</strain>
    </source>
</reference>
<feature type="transmembrane region" description="Helical" evidence="6">
    <location>
        <begin position="168"/>
        <end position="189"/>
    </location>
</feature>
<dbReference type="EMBL" id="VFPE01000001">
    <property type="protein sequence ID" value="TQM34092.1"/>
    <property type="molecule type" value="Genomic_DNA"/>
</dbReference>
<dbReference type="AlphaFoldDB" id="A0A543FJY7"/>
<feature type="transmembrane region" description="Helical" evidence="6">
    <location>
        <begin position="140"/>
        <end position="162"/>
    </location>
</feature>
<feature type="transmembrane region" description="Helical" evidence="6">
    <location>
        <begin position="210"/>
        <end position="235"/>
    </location>
</feature>
<dbReference type="Proteomes" id="UP000320235">
    <property type="component" value="Unassembled WGS sequence"/>
</dbReference>
<feature type="transmembrane region" description="Helical" evidence="6">
    <location>
        <begin position="352"/>
        <end position="372"/>
    </location>
</feature>
<evidence type="ECO:0000256" key="1">
    <source>
        <dbReference type="ARBA" id="ARBA00004651"/>
    </source>
</evidence>
<dbReference type="GO" id="GO:0005886">
    <property type="term" value="C:plasma membrane"/>
    <property type="evidence" value="ECO:0007669"/>
    <property type="project" value="UniProtKB-SubCell"/>
</dbReference>
<proteinExistence type="predicted"/>
<organism evidence="7 8">
    <name type="scientific">Microbacterium kyungheense</name>
    <dbReference type="NCBI Taxonomy" id="1263636"/>
    <lineage>
        <taxon>Bacteria</taxon>
        <taxon>Bacillati</taxon>
        <taxon>Actinomycetota</taxon>
        <taxon>Actinomycetes</taxon>
        <taxon>Micrococcales</taxon>
        <taxon>Microbacteriaceae</taxon>
        <taxon>Microbacterium</taxon>
    </lineage>
</organism>
<evidence type="ECO:0000256" key="6">
    <source>
        <dbReference type="SAM" id="Phobius"/>
    </source>
</evidence>
<comment type="subcellular location">
    <subcellularLocation>
        <location evidence="1">Cell membrane</location>
        <topology evidence="1">Multi-pass membrane protein</topology>
    </subcellularLocation>
</comment>
<feature type="transmembrane region" description="Helical" evidence="6">
    <location>
        <begin position="247"/>
        <end position="273"/>
    </location>
</feature>
<dbReference type="OrthoDB" id="103403at2"/>
<evidence type="ECO:0000313" key="7">
    <source>
        <dbReference type="EMBL" id="TQM34092.1"/>
    </source>
</evidence>
<evidence type="ECO:0000256" key="3">
    <source>
        <dbReference type="ARBA" id="ARBA00022692"/>
    </source>
</evidence>
<dbReference type="Pfam" id="PF01943">
    <property type="entry name" value="Polysacc_synt"/>
    <property type="match status" value="1"/>
</dbReference>
<keyword evidence="8" id="KW-1185">Reference proteome</keyword>
<feature type="transmembrane region" description="Helical" evidence="6">
    <location>
        <begin position="435"/>
        <end position="453"/>
    </location>
</feature>
<evidence type="ECO:0000256" key="5">
    <source>
        <dbReference type="ARBA" id="ARBA00023136"/>
    </source>
</evidence>